<dbReference type="Gene3D" id="2.60.40.2230">
    <property type="entry name" value="Uncharacterised protein YcnI-like PF07987, DUF1775"/>
    <property type="match status" value="1"/>
</dbReference>
<evidence type="ECO:0000256" key="2">
    <source>
        <dbReference type="SAM" id="SignalP"/>
    </source>
</evidence>
<evidence type="ECO:0000259" key="3">
    <source>
        <dbReference type="Pfam" id="PF07987"/>
    </source>
</evidence>
<organism evidence="4 5">
    <name type="scientific">Nocardioides nanhaiensis</name>
    <dbReference type="NCBI Taxonomy" id="1476871"/>
    <lineage>
        <taxon>Bacteria</taxon>
        <taxon>Bacillati</taxon>
        <taxon>Actinomycetota</taxon>
        <taxon>Actinomycetes</taxon>
        <taxon>Propionibacteriales</taxon>
        <taxon>Nocardioidaceae</taxon>
        <taxon>Nocardioides</taxon>
    </lineage>
</organism>
<comment type="caution">
    <text evidence="4">The sequence shown here is derived from an EMBL/GenBank/DDBJ whole genome shotgun (WGS) entry which is preliminary data.</text>
</comment>
<feature type="transmembrane region" description="Helical" evidence="1">
    <location>
        <begin position="221"/>
        <end position="243"/>
    </location>
</feature>
<dbReference type="Proteomes" id="UP001500621">
    <property type="component" value="Unassembled WGS sequence"/>
</dbReference>
<feature type="signal peptide" evidence="2">
    <location>
        <begin position="1"/>
        <end position="33"/>
    </location>
</feature>
<evidence type="ECO:0000313" key="4">
    <source>
        <dbReference type="EMBL" id="GAA4695697.1"/>
    </source>
</evidence>
<dbReference type="RefSeq" id="WP_345269083.1">
    <property type="nucleotide sequence ID" value="NZ_BAABIM010000004.1"/>
</dbReference>
<evidence type="ECO:0000256" key="1">
    <source>
        <dbReference type="SAM" id="Phobius"/>
    </source>
</evidence>
<reference evidence="5" key="1">
    <citation type="journal article" date="2019" name="Int. J. Syst. Evol. Microbiol.">
        <title>The Global Catalogue of Microorganisms (GCM) 10K type strain sequencing project: providing services to taxonomists for standard genome sequencing and annotation.</title>
        <authorList>
            <consortium name="The Broad Institute Genomics Platform"/>
            <consortium name="The Broad Institute Genome Sequencing Center for Infectious Disease"/>
            <person name="Wu L."/>
            <person name="Ma J."/>
        </authorList>
    </citation>
    <scope>NUCLEOTIDE SEQUENCE [LARGE SCALE GENOMIC DNA]</scope>
    <source>
        <strain evidence="5">JCM 18127</strain>
    </source>
</reference>
<dbReference type="Pfam" id="PF07987">
    <property type="entry name" value="DUF1775"/>
    <property type="match status" value="1"/>
</dbReference>
<keyword evidence="1" id="KW-1133">Transmembrane helix</keyword>
<keyword evidence="1" id="KW-0812">Transmembrane</keyword>
<protein>
    <recommendedName>
        <fullName evidence="3">YncI copper-binding domain-containing protein</fullName>
    </recommendedName>
</protein>
<dbReference type="CDD" id="cd08545">
    <property type="entry name" value="YcnI_like"/>
    <property type="match status" value="1"/>
</dbReference>
<keyword evidence="2" id="KW-0732">Signal</keyword>
<gene>
    <name evidence="4" type="ORF">GCM10023226_37620</name>
</gene>
<name>A0ABP8WX79_9ACTN</name>
<feature type="domain" description="YncI copper-binding" evidence="3">
    <location>
        <begin position="34"/>
        <end position="181"/>
    </location>
</feature>
<keyword evidence="1" id="KW-0472">Membrane</keyword>
<evidence type="ECO:0000313" key="5">
    <source>
        <dbReference type="Proteomes" id="UP001500621"/>
    </source>
</evidence>
<accession>A0ABP8WX79</accession>
<feature type="chain" id="PRO_5045198704" description="YncI copper-binding domain-containing protein" evidence="2">
    <location>
        <begin position="34"/>
        <end position="248"/>
    </location>
</feature>
<dbReference type="InterPro" id="IPR006311">
    <property type="entry name" value="TAT_signal"/>
</dbReference>
<proteinExistence type="predicted"/>
<dbReference type="InterPro" id="IPR038507">
    <property type="entry name" value="YcnI-like_sf"/>
</dbReference>
<dbReference type="InterPro" id="IPR012533">
    <property type="entry name" value="YcnI-copper_dom"/>
</dbReference>
<dbReference type="PROSITE" id="PS51318">
    <property type="entry name" value="TAT"/>
    <property type="match status" value="1"/>
</dbReference>
<dbReference type="EMBL" id="BAABIM010000004">
    <property type="protein sequence ID" value="GAA4695697.1"/>
    <property type="molecule type" value="Genomic_DNA"/>
</dbReference>
<keyword evidence="5" id="KW-1185">Reference proteome</keyword>
<sequence length="248" mass="25568">MTARRTTLRTLPVAGAALTLTALSAVVAGPASAHVTVTPSGTEAGSYEVLTFAFGHGCEGSPTRELAIQVPEPVISVAPTELAGWTVEKQMEQLAEPVSDGHGGEYTERVAQIVYTADTPVPDGYRAAMELSLQLPEEAAGETLAWPVVQRCTEGETGWTELAAEGQDPDELERPAPTMTVTEAGAETAAATSATSESTGEQVGQTGRPVAVDDEEGNNGVVLGIAGLVAGLAALVLAMMALLRTRRA</sequence>